<proteinExistence type="predicted"/>
<dbReference type="Proteomes" id="UP000247702">
    <property type="component" value="Unassembled WGS sequence"/>
</dbReference>
<feature type="compositionally biased region" description="Polar residues" evidence="1">
    <location>
        <begin position="71"/>
        <end position="91"/>
    </location>
</feature>
<organism evidence="2 4">
    <name type="scientific">Rhizophagus clarus</name>
    <dbReference type="NCBI Taxonomy" id="94130"/>
    <lineage>
        <taxon>Eukaryota</taxon>
        <taxon>Fungi</taxon>
        <taxon>Fungi incertae sedis</taxon>
        <taxon>Mucoromycota</taxon>
        <taxon>Glomeromycotina</taxon>
        <taxon>Glomeromycetes</taxon>
        <taxon>Glomerales</taxon>
        <taxon>Glomeraceae</taxon>
        <taxon>Rhizophagus</taxon>
    </lineage>
</organism>
<dbReference type="EMBL" id="BLAL01000262">
    <property type="protein sequence ID" value="GES98027.1"/>
    <property type="molecule type" value="Genomic_DNA"/>
</dbReference>
<evidence type="ECO:0000313" key="2">
    <source>
        <dbReference type="EMBL" id="GBB84369.1"/>
    </source>
</evidence>
<feature type="compositionally biased region" description="Polar residues" evidence="1">
    <location>
        <begin position="27"/>
        <end position="49"/>
    </location>
</feature>
<name>A0A2Z6QF72_9GLOM</name>
<evidence type="ECO:0000313" key="3">
    <source>
        <dbReference type="EMBL" id="GES98027.1"/>
    </source>
</evidence>
<feature type="region of interest" description="Disordered" evidence="1">
    <location>
        <begin position="27"/>
        <end position="141"/>
    </location>
</feature>
<feature type="compositionally biased region" description="Low complexity" evidence="1">
    <location>
        <begin position="125"/>
        <end position="140"/>
    </location>
</feature>
<evidence type="ECO:0000313" key="4">
    <source>
        <dbReference type="Proteomes" id="UP000247702"/>
    </source>
</evidence>
<evidence type="ECO:0000256" key="1">
    <source>
        <dbReference type="SAM" id="MobiDB-lite"/>
    </source>
</evidence>
<dbReference type="Proteomes" id="UP000615446">
    <property type="component" value="Unassembled WGS sequence"/>
</dbReference>
<reference evidence="3" key="2">
    <citation type="submission" date="2019-10" db="EMBL/GenBank/DDBJ databases">
        <title>Conservation and host-specific expression of non-tandemly repeated heterogenous ribosome RNA gene in arbuscular mycorrhizal fungi.</title>
        <authorList>
            <person name="Maeda T."/>
            <person name="Kobayashi Y."/>
            <person name="Nakagawa T."/>
            <person name="Ezawa T."/>
            <person name="Yamaguchi K."/>
            <person name="Bino T."/>
            <person name="Nishimoto Y."/>
            <person name="Shigenobu S."/>
            <person name="Kawaguchi M."/>
        </authorList>
    </citation>
    <scope>NUCLEOTIDE SEQUENCE</scope>
    <source>
        <strain evidence="3">HR1</strain>
    </source>
</reference>
<gene>
    <name evidence="3" type="ORF">RCL2_002458700</name>
    <name evidence="2" type="ORF">RclHR1_00110002</name>
</gene>
<feature type="compositionally biased region" description="Low complexity" evidence="1">
    <location>
        <begin position="101"/>
        <end position="115"/>
    </location>
</feature>
<accession>A0A2Z6QF72</accession>
<reference evidence="2 4" key="1">
    <citation type="submission" date="2017-11" db="EMBL/GenBank/DDBJ databases">
        <title>The genome of Rhizophagus clarus HR1 reveals common genetic basis of auxotrophy among arbuscular mycorrhizal fungi.</title>
        <authorList>
            <person name="Kobayashi Y."/>
        </authorList>
    </citation>
    <scope>NUCLEOTIDE SEQUENCE [LARGE SCALE GENOMIC DNA]</scope>
    <source>
        <strain evidence="2 4">HR1</strain>
    </source>
</reference>
<dbReference type="EMBL" id="BEXD01000113">
    <property type="protein sequence ID" value="GBB84369.1"/>
    <property type="molecule type" value="Genomic_DNA"/>
</dbReference>
<keyword evidence="4" id="KW-1185">Reference proteome</keyword>
<comment type="caution">
    <text evidence="2">The sequence shown here is derived from an EMBL/GenBank/DDBJ whole genome shotgun (WGS) entry which is preliminary data.</text>
</comment>
<dbReference type="AlphaFoldDB" id="A0A2Z6QF72"/>
<protein>
    <submittedName>
        <fullName evidence="2">Uncharacterized protein</fullName>
    </submittedName>
</protein>
<sequence length="191" mass="21315">MTSTSVSSNVAYETNLQTAATQAYNTPFSYSNNDDNPISDQQPMLNDNVNYCPDYNHQQSNVTSPKHDHQLQYQYTQQPGISNNNVTITPNHNDHHKYQQSTSNVASSNNVTSGNNHHDSSNTSHYNYQQPTPNQNQHNPDFLPLLNHSGISINSISFPHATIIILPTTNSDSQNQLQQILAHLNHSSTNS</sequence>